<dbReference type="EMBL" id="JACBYR010000003">
    <property type="protein sequence ID" value="NYE85702.1"/>
    <property type="molecule type" value="Genomic_DNA"/>
</dbReference>
<dbReference type="InterPro" id="IPR007412">
    <property type="entry name" value="FlgM"/>
</dbReference>
<keyword evidence="10" id="KW-0282">Flagellum</keyword>
<comment type="similarity">
    <text evidence="1">Belongs to the FlgM family.</text>
</comment>
<dbReference type="Pfam" id="PF04316">
    <property type="entry name" value="FlgM"/>
    <property type="match status" value="1"/>
</dbReference>
<dbReference type="AlphaFoldDB" id="A0A7Y9IZ56"/>
<evidence type="ECO:0000256" key="5">
    <source>
        <dbReference type="ARBA" id="ARBA00023015"/>
    </source>
</evidence>
<evidence type="ECO:0000313" key="11">
    <source>
        <dbReference type="Proteomes" id="UP000542125"/>
    </source>
</evidence>
<keyword evidence="10" id="KW-0969">Cilium</keyword>
<sequence>MHLSKLSSRLAGTSAGEAPVNLEHVERIKTAIRNGEFHVNAEAVADKMLEIERDTLGR</sequence>
<keyword evidence="6" id="KW-0804">Transcription</keyword>
<keyword evidence="11" id="KW-1185">Reference proteome</keyword>
<evidence type="ECO:0000256" key="1">
    <source>
        <dbReference type="ARBA" id="ARBA00005322"/>
    </source>
</evidence>
<evidence type="ECO:0000313" key="10">
    <source>
        <dbReference type="EMBL" id="NYE85702.1"/>
    </source>
</evidence>
<dbReference type="Proteomes" id="UP000542125">
    <property type="component" value="Unassembled WGS sequence"/>
</dbReference>
<dbReference type="GO" id="GO:0045892">
    <property type="term" value="P:negative regulation of DNA-templated transcription"/>
    <property type="evidence" value="ECO:0007669"/>
    <property type="project" value="InterPro"/>
</dbReference>
<keyword evidence="3" id="KW-0678">Repressor</keyword>
<reference evidence="10 11" key="1">
    <citation type="submission" date="2020-07" db="EMBL/GenBank/DDBJ databases">
        <title>Genomic Encyclopedia of Type Strains, Phase IV (KMG-V): Genome sequencing to study the core and pangenomes of soil and plant-associated prokaryotes.</title>
        <authorList>
            <person name="Whitman W."/>
        </authorList>
    </citation>
    <scope>NUCLEOTIDE SEQUENCE [LARGE SCALE GENOMIC DNA]</scope>
    <source>
        <strain evidence="10 11">SAS40</strain>
    </source>
</reference>
<dbReference type="SUPFAM" id="SSF101498">
    <property type="entry name" value="Anti-sigma factor FlgM"/>
    <property type="match status" value="1"/>
</dbReference>
<accession>A0A7Y9IZ56</accession>
<protein>
    <recommendedName>
        <fullName evidence="2">Negative regulator of flagellin synthesis</fullName>
    </recommendedName>
    <alternativeName>
        <fullName evidence="8">Anti-sigma-28 factor</fullName>
    </alternativeName>
</protein>
<dbReference type="InterPro" id="IPR031316">
    <property type="entry name" value="FlgM_C"/>
</dbReference>
<organism evidence="10 11">
    <name type="scientific">Pigmentiphaga litoralis</name>
    <dbReference type="NCBI Taxonomy" id="516702"/>
    <lineage>
        <taxon>Bacteria</taxon>
        <taxon>Pseudomonadati</taxon>
        <taxon>Pseudomonadota</taxon>
        <taxon>Betaproteobacteria</taxon>
        <taxon>Burkholderiales</taxon>
        <taxon>Alcaligenaceae</taxon>
        <taxon>Pigmentiphaga</taxon>
    </lineage>
</organism>
<keyword evidence="4" id="KW-1005">Bacterial flagellum biogenesis</keyword>
<evidence type="ECO:0000259" key="9">
    <source>
        <dbReference type="Pfam" id="PF04316"/>
    </source>
</evidence>
<feature type="domain" description="Anti-sigma-28 factor FlgM C-terminal" evidence="9">
    <location>
        <begin position="2"/>
        <end position="50"/>
    </location>
</feature>
<evidence type="ECO:0000256" key="4">
    <source>
        <dbReference type="ARBA" id="ARBA00022795"/>
    </source>
</evidence>
<name>A0A7Y9IZ56_9BURK</name>
<evidence type="ECO:0000256" key="6">
    <source>
        <dbReference type="ARBA" id="ARBA00023163"/>
    </source>
</evidence>
<comment type="caution">
    <text evidence="10">The sequence shown here is derived from an EMBL/GenBank/DDBJ whole genome shotgun (WGS) entry which is preliminary data.</text>
</comment>
<dbReference type="InterPro" id="IPR035890">
    <property type="entry name" value="Anti-sigma-28_factor_FlgM_sf"/>
</dbReference>
<evidence type="ECO:0000256" key="2">
    <source>
        <dbReference type="ARBA" id="ARBA00017823"/>
    </source>
</evidence>
<evidence type="ECO:0000256" key="7">
    <source>
        <dbReference type="ARBA" id="ARBA00024739"/>
    </source>
</evidence>
<dbReference type="GO" id="GO:0044781">
    <property type="term" value="P:bacterial-type flagellum organization"/>
    <property type="evidence" value="ECO:0007669"/>
    <property type="project" value="UniProtKB-KW"/>
</dbReference>
<keyword evidence="10" id="KW-0966">Cell projection</keyword>
<keyword evidence="5" id="KW-0805">Transcription regulation</keyword>
<evidence type="ECO:0000256" key="8">
    <source>
        <dbReference type="ARBA" id="ARBA00030117"/>
    </source>
</evidence>
<gene>
    <name evidence="10" type="ORF">FHW18_005021</name>
</gene>
<comment type="function">
    <text evidence="7">Responsible for the coupling of flagellin expression to flagellar assembly by preventing expression of the flagellin genes when a component of the middle class of proteins is defective. It negatively regulates flagellar genes by inhibiting the activity of FliA by directly binding to FliA.</text>
</comment>
<dbReference type="NCBIfam" id="TIGR03824">
    <property type="entry name" value="FlgM_jcvi"/>
    <property type="match status" value="1"/>
</dbReference>
<proteinExistence type="inferred from homology"/>
<evidence type="ECO:0000256" key="3">
    <source>
        <dbReference type="ARBA" id="ARBA00022491"/>
    </source>
</evidence>